<reference evidence="4 5" key="1">
    <citation type="journal article" date="2016" name="Nat. Commun.">
        <title>Thousands of microbial genomes shed light on interconnected biogeochemical processes in an aquifer system.</title>
        <authorList>
            <person name="Anantharaman K."/>
            <person name="Brown C.T."/>
            <person name="Hug L.A."/>
            <person name="Sharon I."/>
            <person name="Castelle C.J."/>
            <person name="Probst A.J."/>
            <person name="Thomas B.C."/>
            <person name="Singh A."/>
            <person name="Wilkins M.J."/>
            <person name="Karaoz U."/>
            <person name="Brodie E.L."/>
            <person name="Williams K.H."/>
            <person name="Hubbard S.S."/>
            <person name="Banfield J.F."/>
        </authorList>
    </citation>
    <scope>NUCLEOTIDE SEQUENCE [LARGE SCALE GENOMIC DNA]</scope>
</reference>
<feature type="signal peptide" evidence="2">
    <location>
        <begin position="1"/>
        <end position="24"/>
    </location>
</feature>
<dbReference type="Proteomes" id="UP000177407">
    <property type="component" value="Unassembled WGS sequence"/>
</dbReference>
<feature type="domain" description="Glutaredoxin" evidence="3">
    <location>
        <begin position="41"/>
        <end position="104"/>
    </location>
</feature>
<dbReference type="InterPro" id="IPR036249">
    <property type="entry name" value="Thioredoxin-like_sf"/>
</dbReference>
<evidence type="ECO:0000256" key="1">
    <source>
        <dbReference type="SAM" id="Phobius"/>
    </source>
</evidence>
<gene>
    <name evidence="4" type="ORF">A2257_02935</name>
</gene>
<keyword evidence="1" id="KW-0472">Membrane</keyword>
<protein>
    <recommendedName>
        <fullName evidence="3">Glutaredoxin domain-containing protein</fullName>
    </recommendedName>
</protein>
<evidence type="ECO:0000313" key="5">
    <source>
        <dbReference type="Proteomes" id="UP000177407"/>
    </source>
</evidence>
<organism evidence="4 5">
    <name type="scientific">Candidatus Falkowbacteria bacterium RIFOXYA2_FULL_38_12</name>
    <dbReference type="NCBI Taxonomy" id="1797993"/>
    <lineage>
        <taxon>Bacteria</taxon>
        <taxon>Candidatus Falkowiibacteriota</taxon>
    </lineage>
</organism>
<keyword evidence="2" id="KW-0732">Signal</keyword>
<keyword evidence="1" id="KW-0812">Transmembrane</keyword>
<sequence>MIKLKKVLFLSIFALAFFGFGALAEESPTANPVDLYFFEGQGCPHCAKMKSYLEGLKVDYPNLKVYEFEVYFNEENQILYSKMAGAYGASSTAVPMIFIGDEYIDGADFEKVKNAVEKCSSGVACPSPMNKIDKGSGGSNGQAPSYKNYETVGWIVLGGVIIIGVIFTVLAIKKKKENV</sequence>
<evidence type="ECO:0000313" key="4">
    <source>
        <dbReference type="EMBL" id="OGF20705.1"/>
    </source>
</evidence>
<feature type="transmembrane region" description="Helical" evidence="1">
    <location>
        <begin position="152"/>
        <end position="172"/>
    </location>
</feature>
<keyword evidence="1" id="KW-1133">Transmembrane helix</keyword>
<dbReference type="AlphaFoldDB" id="A0A1F5S201"/>
<name>A0A1F5S201_9BACT</name>
<evidence type="ECO:0000256" key="2">
    <source>
        <dbReference type="SAM" id="SignalP"/>
    </source>
</evidence>
<accession>A0A1F5S201</accession>
<dbReference type="InterPro" id="IPR002109">
    <property type="entry name" value="Glutaredoxin"/>
</dbReference>
<feature type="chain" id="PRO_5009521129" description="Glutaredoxin domain-containing protein" evidence="2">
    <location>
        <begin position="25"/>
        <end position="179"/>
    </location>
</feature>
<comment type="caution">
    <text evidence="4">The sequence shown here is derived from an EMBL/GenBank/DDBJ whole genome shotgun (WGS) entry which is preliminary data.</text>
</comment>
<proteinExistence type="predicted"/>
<dbReference type="PROSITE" id="PS51354">
    <property type="entry name" value="GLUTAREDOXIN_2"/>
    <property type="match status" value="1"/>
</dbReference>
<dbReference type="SUPFAM" id="SSF52833">
    <property type="entry name" value="Thioredoxin-like"/>
    <property type="match status" value="1"/>
</dbReference>
<evidence type="ECO:0000259" key="3">
    <source>
        <dbReference type="Pfam" id="PF00462"/>
    </source>
</evidence>
<dbReference type="Pfam" id="PF00462">
    <property type="entry name" value="Glutaredoxin"/>
    <property type="match status" value="1"/>
</dbReference>
<dbReference type="Gene3D" id="3.40.30.10">
    <property type="entry name" value="Glutaredoxin"/>
    <property type="match status" value="1"/>
</dbReference>
<dbReference type="EMBL" id="MFGA01000020">
    <property type="protein sequence ID" value="OGF20705.1"/>
    <property type="molecule type" value="Genomic_DNA"/>
</dbReference>